<feature type="transmembrane region" description="Helical" evidence="8">
    <location>
        <begin position="24"/>
        <end position="42"/>
    </location>
</feature>
<comment type="subcellular location">
    <subcellularLocation>
        <location evidence="1">Endoplasmic reticulum membrane</location>
        <topology evidence="1">Multi-pass membrane protein</topology>
    </subcellularLocation>
</comment>
<evidence type="ECO:0000256" key="1">
    <source>
        <dbReference type="ARBA" id="ARBA00004477"/>
    </source>
</evidence>
<evidence type="ECO:0000256" key="3">
    <source>
        <dbReference type="ARBA" id="ARBA00022502"/>
    </source>
</evidence>
<dbReference type="InterPro" id="IPR009580">
    <property type="entry name" value="GPI_biosynthesis_protein_Pig-F"/>
</dbReference>
<keyword evidence="4 8" id="KW-0812">Transmembrane</keyword>
<evidence type="ECO:0000256" key="6">
    <source>
        <dbReference type="ARBA" id="ARBA00022989"/>
    </source>
</evidence>
<dbReference type="AlphaFoldDB" id="T1K7A1"/>
<dbReference type="EnsemblMetazoa" id="tetur06g03480.1">
    <property type="protein sequence ID" value="tetur06g03480.1"/>
    <property type="gene ID" value="tetur06g03480"/>
</dbReference>
<dbReference type="Proteomes" id="UP000015104">
    <property type="component" value="Unassembled WGS sequence"/>
</dbReference>
<keyword evidence="3" id="KW-0337">GPI-anchor biosynthesis</keyword>
<evidence type="ECO:0000313" key="10">
    <source>
        <dbReference type="Proteomes" id="UP000015104"/>
    </source>
</evidence>
<keyword evidence="10" id="KW-1185">Reference proteome</keyword>
<evidence type="ECO:0000256" key="4">
    <source>
        <dbReference type="ARBA" id="ARBA00022692"/>
    </source>
</evidence>
<reference evidence="10" key="1">
    <citation type="submission" date="2011-08" db="EMBL/GenBank/DDBJ databases">
        <authorList>
            <person name="Rombauts S."/>
        </authorList>
    </citation>
    <scope>NUCLEOTIDE SEQUENCE</scope>
    <source>
        <strain evidence="10">London</strain>
    </source>
</reference>
<feature type="transmembrane region" description="Helical" evidence="8">
    <location>
        <begin position="54"/>
        <end position="77"/>
    </location>
</feature>
<dbReference type="HOGENOM" id="CLU_1322416_0_0_1"/>
<name>T1K7A1_TETUR</name>
<organism evidence="9 10">
    <name type="scientific">Tetranychus urticae</name>
    <name type="common">Two-spotted spider mite</name>
    <dbReference type="NCBI Taxonomy" id="32264"/>
    <lineage>
        <taxon>Eukaryota</taxon>
        <taxon>Metazoa</taxon>
        <taxon>Ecdysozoa</taxon>
        <taxon>Arthropoda</taxon>
        <taxon>Chelicerata</taxon>
        <taxon>Arachnida</taxon>
        <taxon>Acari</taxon>
        <taxon>Acariformes</taxon>
        <taxon>Trombidiformes</taxon>
        <taxon>Prostigmata</taxon>
        <taxon>Eleutherengona</taxon>
        <taxon>Raphignathae</taxon>
        <taxon>Tetranychoidea</taxon>
        <taxon>Tetranychidae</taxon>
        <taxon>Tetranychus</taxon>
    </lineage>
</organism>
<dbReference type="EMBL" id="CAEY01001801">
    <property type="status" value="NOT_ANNOTATED_CDS"/>
    <property type="molecule type" value="Genomic_DNA"/>
</dbReference>
<protein>
    <submittedName>
        <fullName evidence="9">Uncharacterized protein</fullName>
    </submittedName>
</protein>
<feature type="transmembrane region" description="Helical" evidence="8">
    <location>
        <begin position="154"/>
        <end position="174"/>
    </location>
</feature>
<keyword evidence="6 8" id="KW-1133">Transmembrane helix</keyword>
<accession>T1K7A1</accession>
<dbReference type="UniPathway" id="UPA00196"/>
<dbReference type="GO" id="GO:0006506">
    <property type="term" value="P:GPI anchor biosynthetic process"/>
    <property type="evidence" value="ECO:0007669"/>
    <property type="project" value="UniProtKB-UniPathway"/>
</dbReference>
<evidence type="ECO:0000256" key="5">
    <source>
        <dbReference type="ARBA" id="ARBA00022824"/>
    </source>
</evidence>
<evidence type="ECO:0000256" key="8">
    <source>
        <dbReference type="SAM" id="Phobius"/>
    </source>
</evidence>
<evidence type="ECO:0000256" key="2">
    <source>
        <dbReference type="ARBA" id="ARBA00004687"/>
    </source>
</evidence>
<sequence>MFDVSLGCHYTSKDCDHTMHNVKLLVHHFLSLVSGTLALFILNPWREASLAERIPLVSCFLLIFEPLKVLFIGYIGYRGRGRAPFSVLWEKVRAPLLSELDQTFFLALCITFTSVLPILITDPSLPLSSSILRIINFLFNPAARFNQWDSSFAVNLRLVAIFAWFGAFLLKLDWIVSWKVYPITSIMTSLYGYLIASLFNLCRISVRF</sequence>
<dbReference type="Pfam" id="PF06699">
    <property type="entry name" value="PIG-F"/>
    <property type="match status" value="1"/>
</dbReference>
<reference evidence="9" key="2">
    <citation type="submission" date="2015-06" db="UniProtKB">
        <authorList>
            <consortium name="EnsemblMetazoa"/>
        </authorList>
    </citation>
    <scope>IDENTIFICATION</scope>
</reference>
<proteinExistence type="predicted"/>
<feature type="transmembrane region" description="Helical" evidence="8">
    <location>
        <begin position="180"/>
        <end position="202"/>
    </location>
</feature>
<keyword evidence="7 8" id="KW-0472">Membrane</keyword>
<dbReference type="GO" id="GO:0005789">
    <property type="term" value="C:endoplasmic reticulum membrane"/>
    <property type="evidence" value="ECO:0007669"/>
    <property type="project" value="UniProtKB-SubCell"/>
</dbReference>
<evidence type="ECO:0000256" key="7">
    <source>
        <dbReference type="ARBA" id="ARBA00023136"/>
    </source>
</evidence>
<evidence type="ECO:0000313" key="9">
    <source>
        <dbReference type="EnsemblMetazoa" id="tetur06g03480.1"/>
    </source>
</evidence>
<comment type="pathway">
    <text evidence="2">Glycolipid biosynthesis; glycosylphosphatidylinositol-anchor biosynthesis.</text>
</comment>
<keyword evidence="5" id="KW-0256">Endoplasmic reticulum</keyword>